<evidence type="ECO:0000313" key="1">
    <source>
        <dbReference type="EMBL" id="RCJ09047.1"/>
    </source>
</evidence>
<dbReference type="Proteomes" id="UP000253501">
    <property type="component" value="Unassembled WGS sequence"/>
</dbReference>
<gene>
    <name evidence="1" type="ORF">DDK22_07295</name>
</gene>
<dbReference type="AlphaFoldDB" id="A0A367PPD5"/>
<evidence type="ECO:0000313" key="2">
    <source>
        <dbReference type="Proteomes" id="UP000253501"/>
    </source>
</evidence>
<sequence>MTDTLFSSTVGDAKYSREDLEAAGPAMFKLIDAAPLTIYSLQGALYDAESAGLGSNVDITD</sequence>
<dbReference type="EMBL" id="QDHA01000016">
    <property type="protein sequence ID" value="RCJ09047.1"/>
    <property type="molecule type" value="Genomic_DNA"/>
</dbReference>
<accession>A0A367PPD5</accession>
<comment type="caution">
    <text evidence="1">The sequence shown here is derived from an EMBL/GenBank/DDBJ whole genome shotgun (WGS) entry which is preliminary data.</text>
</comment>
<organism evidence="1 2">
    <name type="scientific">Cupriavidus necator</name>
    <name type="common">Alcaligenes eutrophus</name>
    <name type="synonym">Ralstonia eutropha</name>
    <dbReference type="NCBI Taxonomy" id="106590"/>
    <lineage>
        <taxon>Bacteria</taxon>
        <taxon>Pseudomonadati</taxon>
        <taxon>Pseudomonadota</taxon>
        <taxon>Betaproteobacteria</taxon>
        <taxon>Burkholderiales</taxon>
        <taxon>Burkholderiaceae</taxon>
        <taxon>Cupriavidus</taxon>
    </lineage>
</organism>
<protein>
    <submittedName>
        <fullName evidence="1">Uncharacterized protein</fullName>
    </submittedName>
</protein>
<dbReference type="RefSeq" id="WP_114131385.1">
    <property type="nucleotide sequence ID" value="NZ_CP068434.1"/>
</dbReference>
<proteinExistence type="predicted"/>
<name>A0A367PPD5_CUPNE</name>
<reference evidence="1 2" key="1">
    <citation type="submission" date="2018-04" db="EMBL/GenBank/DDBJ databases">
        <title>Cupriavidus necator CR12 genome sequencing and assembly.</title>
        <authorList>
            <person name="Ben Fekih I."/>
            <person name="Mazhar H.S."/>
            <person name="Bello S.K."/>
            <person name="Rensing C."/>
        </authorList>
    </citation>
    <scope>NUCLEOTIDE SEQUENCE [LARGE SCALE GENOMIC DNA]</scope>
    <source>
        <strain evidence="1 2">CR12</strain>
    </source>
</reference>